<dbReference type="AlphaFoldDB" id="A0AAV5EXV1"/>
<feature type="region of interest" description="Disordered" evidence="1">
    <location>
        <begin position="132"/>
        <end position="181"/>
    </location>
</feature>
<keyword evidence="3" id="KW-1185">Reference proteome</keyword>
<reference evidence="2" key="2">
    <citation type="submission" date="2021-12" db="EMBL/GenBank/DDBJ databases">
        <title>Resequencing data analysis of finger millet.</title>
        <authorList>
            <person name="Hatakeyama M."/>
            <person name="Aluri S."/>
            <person name="Balachadran M.T."/>
            <person name="Sivarajan S.R."/>
            <person name="Poveda L."/>
            <person name="Shimizu-Inatsugi R."/>
            <person name="Schlapbach R."/>
            <person name="Sreeman S.M."/>
            <person name="Shimizu K.K."/>
        </authorList>
    </citation>
    <scope>NUCLEOTIDE SEQUENCE</scope>
</reference>
<evidence type="ECO:0000313" key="3">
    <source>
        <dbReference type="Proteomes" id="UP001054889"/>
    </source>
</evidence>
<dbReference type="Proteomes" id="UP001054889">
    <property type="component" value="Unassembled WGS sequence"/>
</dbReference>
<name>A0AAV5EXV1_ELECO</name>
<dbReference type="EMBL" id="BQKI01000079">
    <property type="protein sequence ID" value="GJN26866.1"/>
    <property type="molecule type" value="Genomic_DNA"/>
</dbReference>
<comment type="caution">
    <text evidence="2">The sequence shown here is derived from an EMBL/GenBank/DDBJ whole genome shotgun (WGS) entry which is preliminary data.</text>
</comment>
<evidence type="ECO:0000256" key="1">
    <source>
        <dbReference type="SAM" id="MobiDB-lite"/>
    </source>
</evidence>
<dbReference type="PANTHER" id="PTHR34194">
    <property type="entry name" value="F14J8.16 PROTEIN"/>
    <property type="match status" value="1"/>
</dbReference>
<dbReference type="PANTHER" id="PTHR34194:SF2">
    <property type="entry name" value="F14J8.16 PROTEIN"/>
    <property type="match status" value="1"/>
</dbReference>
<protein>
    <submittedName>
        <fullName evidence="2">Uncharacterized protein</fullName>
    </submittedName>
</protein>
<gene>
    <name evidence="2" type="primary">gb14832</name>
    <name evidence="2" type="ORF">PR202_gb14832</name>
</gene>
<organism evidence="2 3">
    <name type="scientific">Eleusine coracana subsp. coracana</name>
    <dbReference type="NCBI Taxonomy" id="191504"/>
    <lineage>
        <taxon>Eukaryota</taxon>
        <taxon>Viridiplantae</taxon>
        <taxon>Streptophyta</taxon>
        <taxon>Embryophyta</taxon>
        <taxon>Tracheophyta</taxon>
        <taxon>Spermatophyta</taxon>
        <taxon>Magnoliopsida</taxon>
        <taxon>Liliopsida</taxon>
        <taxon>Poales</taxon>
        <taxon>Poaceae</taxon>
        <taxon>PACMAD clade</taxon>
        <taxon>Chloridoideae</taxon>
        <taxon>Cynodonteae</taxon>
        <taxon>Eleusininae</taxon>
        <taxon>Eleusine</taxon>
    </lineage>
</organism>
<accession>A0AAV5EXV1</accession>
<feature type="compositionally biased region" description="Basic and acidic residues" evidence="1">
    <location>
        <begin position="132"/>
        <end position="154"/>
    </location>
</feature>
<sequence length="384" mass="41748">MPALRSPFAGGDLPAADVDPDYLYFLQHVRLDGNSYALELPARGASPPTFIKYEAPPASSDGECVSDPSPGRLSTNRRAEEKDSSASVEGEPAWYDSLGDVDVDYRIFLQHTRLVDGQLVLEIGGAVINYDHPDASRFGGSRDAEKEKGKRRGQEVASPGEMFSVGGEREGVAVGTPATPVPEPDACDWQADPTPGQEDEGPLNAGTLIGAYWEASSSSGRVAGLPAGAVRNSDTSKYSSVFLFLSFGQATNNAHEDQFKPWVDDSKGPESHNILFLVIVGASDERSGGTTPWRPQARRRYKRVPCPGLFMPCCWEQQQHDDAGEITHHIDDKPVGQRLDIDAMARPRRPGEQTCQTTDRLRRIYVPLELLEMVATALANVAPE</sequence>
<reference evidence="2" key="1">
    <citation type="journal article" date="2018" name="DNA Res.">
        <title>Multiple hybrid de novo genome assembly of finger millet, an orphan allotetraploid crop.</title>
        <authorList>
            <person name="Hatakeyama M."/>
            <person name="Aluri S."/>
            <person name="Balachadran M.T."/>
            <person name="Sivarajan S.R."/>
            <person name="Patrignani A."/>
            <person name="Gruter S."/>
            <person name="Poveda L."/>
            <person name="Shimizu-Inatsugi R."/>
            <person name="Baeten J."/>
            <person name="Francoijs K.J."/>
            <person name="Nataraja K.N."/>
            <person name="Reddy Y.A.N."/>
            <person name="Phadnis S."/>
            <person name="Ravikumar R.L."/>
            <person name="Schlapbach R."/>
            <person name="Sreeman S.M."/>
            <person name="Shimizu K.K."/>
        </authorList>
    </citation>
    <scope>NUCLEOTIDE SEQUENCE</scope>
</reference>
<feature type="region of interest" description="Disordered" evidence="1">
    <location>
        <begin position="55"/>
        <end position="90"/>
    </location>
</feature>
<evidence type="ECO:0000313" key="2">
    <source>
        <dbReference type="EMBL" id="GJN26866.1"/>
    </source>
</evidence>
<proteinExistence type="predicted"/>